<dbReference type="GO" id="GO:0016491">
    <property type="term" value="F:oxidoreductase activity"/>
    <property type="evidence" value="ECO:0007669"/>
    <property type="project" value="UniProtKB-KW"/>
</dbReference>
<dbReference type="AlphaFoldDB" id="A0A4R5Q7I2"/>
<feature type="chain" id="PRO_5020944326" evidence="6">
    <location>
        <begin position="24"/>
        <end position="535"/>
    </location>
</feature>
<feature type="domain" description="Amine oxidase" evidence="7">
    <location>
        <begin position="14"/>
        <end position="296"/>
    </location>
</feature>
<keyword evidence="6" id="KW-0732">Signal</keyword>
<dbReference type="OrthoDB" id="9774675at2"/>
<gene>
    <name evidence="8" type="primary">crtI</name>
    <name evidence="8" type="ORF">E2C06_31325</name>
</gene>
<proteinExistence type="inferred from homology"/>
<accession>A0A4R5Q7I2</accession>
<dbReference type="NCBIfam" id="TIGR02734">
    <property type="entry name" value="crtI_fam"/>
    <property type="match status" value="1"/>
</dbReference>
<protein>
    <submittedName>
        <fullName evidence="8">Phytoene desaturase</fullName>
    </submittedName>
</protein>
<evidence type="ECO:0000256" key="4">
    <source>
        <dbReference type="ARBA" id="ARBA00023002"/>
    </source>
</evidence>
<dbReference type="Pfam" id="PF01593">
    <property type="entry name" value="Amino_oxidase"/>
    <property type="match status" value="1"/>
</dbReference>
<dbReference type="EMBL" id="SMSJ01000103">
    <property type="protein sequence ID" value="TDH58666.1"/>
    <property type="molecule type" value="Genomic_DNA"/>
</dbReference>
<keyword evidence="3 5" id="KW-0125">Carotenoid biosynthesis</keyword>
<organism evidence="8 9">
    <name type="scientific">Dankookia rubra</name>
    <dbReference type="NCBI Taxonomy" id="1442381"/>
    <lineage>
        <taxon>Bacteria</taxon>
        <taxon>Pseudomonadati</taxon>
        <taxon>Pseudomonadota</taxon>
        <taxon>Alphaproteobacteria</taxon>
        <taxon>Acetobacterales</taxon>
        <taxon>Roseomonadaceae</taxon>
        <taxon>Dankookia</taxon>
    </lineage>
</organism>
<keyword evidence="4 5" id="KW-0560">Oxidoreductase</keyword>
<dbReference type="PANTHER" id="PTHR43734:SF7">
    <property type="entry name" value="4,4'-DIAPONEUROSPORENE OXYGENASE"/>
    <property type="match status" value="1"/>
</dbReference>
<evidence type="ECO:0000259" key="7">
    <source>
        <dbReference type="Pfam" id="PF01593"/>
    </source>
</evidence>
<dbReference type="GO" id="GO:0016117">
    <property type="term" value="P:carotenoid biosynthetic process"/>
    <property type="evidence" value="ECO:0007669"/>
    <property type="project" value="UniProtKB-KW"/>
</dbReference>
<dbReference type="InterPro" id="IPR036188">
    <property type="entry name" value="FAD/NAD-bd_sf"/>
</dbReference>
<evidence type="ECO:0000313" key="9">
    <source>
        <dbReference type="Proteomes" id="UP000295096"/>
    </source>
</evidence>
<dbReference type="Proteomes" id="UP000295096">
    <property type="component" value="Unassembled WGS sequence"/>
</dbReference>
<comment type="similarity">
    <text evidence="2 5">Belongs to the carotenoid/retinoid oxidoreductase family.</text>
</comment>
<dbReference type="SUPFAM" id="SSF51905">
    <property type="entry name" value="FAD/NAD(P)-binding domain"/>
    <property type="match status" value="1"/>
</dbReference>
<name>A0A4R5Q7I2_9PROT</name>
<evidence type="ECO:0000256" key="5">
    <source>
        <dbReference type="RuleBase" id="RU362075"/>
    </source>
</evidence>
<evidence type="ECO:0000256" key="3">
    <source>
        <dbReference type="ARBA" id="ARBA00022746"/>
    </source>
</evidence>
<dbReference type="InterPro" id="IPR014105">
    <property type="entry name" value="Carotenoid/retinoid_OxRdtase"/>
</dbReference>
<evidence type="ECO:0000313" key="8">
    <source>
        <dbReference type="EMBL" id="TDH58666.1"/>
    </source>
</evidence>
<dbReference type="Gene3D" id="3.50.50.60">
    <property type="entry name" value="FAD/NAD(P)-binding domain"/>
    <property type="match status" value="2"/>
</dbReference>
<feature type="signal peptide" evidence="6">
    <location>
        <begin position="1"/>
        <end position="23"/>
    </location>
</feature>
<dbReference type="PANTHER" id="PTHR43734">
    <property type="entry name" value="PHYTOENE DESATURASE"/>
    <property type="match status" value="1"/>
</dbReference>
<evidence type="ECO:0000256" key="1">
    <source>
        <dbReference type="ARBA" id="ARBA00004829"/>
    </source>
</evidence>
<evidence type="ECO:0000256" key="6">
    <source>
        <dbReference type="SAM" id="SignalP"/>
    </source>
</evidence>
<comment type="pathway">
    <text evidence="1 5">Carotenoid biosynthesis.</text>
</comment>
<dbReference type="PRINTS" id="PR00411">
    <property type="entry name" value="PNDRDTASEI"/>
</dbReference>
<reference evidence="8 9" key="1">
    <citation type="journal article" date="2016" name="J. Microbiol.">
        <title>Dankookia rubra gen. nov., sp. nov., an alphaproteobacterium isolated from sediment of a shallow stream.</title>
        <authorList>
            <person name="Kim W.H."/>
            <person name="Kim D.H."/>
            <person name="Kang K."/>
            <person name="Ahn T.Y."/>
        </authorList>
    </citation>
    <scope>NUCLEOTIDE SEQUENCE [LARGE SCALE GENOMIC DNA]</scope>
    <source>
        <strain evidence="8 9">JCM30602</strain>
    </source>
</reference>
<dbReference type="InterPro" id="IPR002937">
    <property type="entry name" value="Amino_oxidase"/>
</dbReference>
<evidence type="ECO:0000256" key="2">
    <source>
        <dbReference type="ARBA" id="ARBA00006046"/>
    </source>
</evidence>
<comment type="caution">
    <text evidence="8">The sequence shown here is derived from an EMBL/GenBank/DDBJ whole genome shotgun (WGS) entry which is preliminary data.</text>
</comment>
<sequence>MAMTSHVVVVGAGLGGLAAAATAAARGHRVTVLDKNPWLGGKAAVLNLPDPERPGSNQGFRFDMGPTILTVPRVLRRIYAEAGRDQAADLPLIRLDPQWRCFFDDNTRIDLIENVDAMARSMDAFAPGTGQGDGYRRFQQVAEKLHEVSEKFFFWKPVEGIGDTMDMRANFNPDTMRDVMALRMGQTVAKVIRGHVPDARLAQMLDHFCQYVGSSPYLAPAVLCSIGDMQATEGVWYPKGGTRAVAVGLAKLAADLGADLRPGVDVTGFDIEGGAVRAVRTASGERIACDAVISNMDAIRTYKELVGGDTGRKYAKKGFEPACSGVVLYLGLRKRYDHLAHHCFVFSRDAEEEFDAIYKRGIPAPDPTAYLAAPSCSDNTVAPEGGEALYVLVHTPHLRPGQDWSRMFAPYRQVILDKLKRTAGMEDIEERIVVEQALTPVDIHERYKVLDGAIYGLASHGRWTGAFKPSNRSKQVKGLYLAGGAAHPGPGMPMVMMSGWIAADALDQDLGGRGMSTAAEQAGQRDALRARLAAE</sequence>
<keyword evidence="9" id="KW-1185">Reference proteome</keyword>